<dbReference type="GO" id="GO:0016757">
    <property type="term" value="F:glycosyltransferase activity"/>
    <property type="evidence" value="ECO:0007669"/>
    <property type="project" value="UniProtKB-ARBA"/>
</dbReference>
<keyword evidence="3" id="KW-1185">Reference proteome</keyword>
<dbReference type="AlphaFoldDB" id="A0A9X2XCU4"/>
<feature type="domain" description="Glycosyltransferase subfamily 4-like N-terminal" evidence="1">
    <location>
        <begin position="24"/>
        <end position="168"/>
    </location>
</feature>
<dbReference type="RefSeq" id="WP_261517211.1">
    <property type="nucleotide sequence ID" value="NZ_JAODNV010000035.1"/>
</dbReference>
<dbReference type="Gene3D" id="3.40.50.2000">
    <property type="entry name" value="Glycogen Phosphorylase B"/>
    <property type="match status" value="2"/>
</dbReference>
<proteinExistence type="predicted"/>
<sequence length="374" mass="41327">MTAKRFAIISHYAPSLINFRGPLIEDILARGHEVFALGPDIDEGTAEALRALGAKPVEIPLTRIGLNPLADLWTLFSLYRELSHIKPDVVLSYAAKPSIYGTMAAWLAGVPHRFAMIEGLGYVFIRRPNENFAQRLLRSTVTSLYRFALRRADRVFFLNDDDIADFSNMALVSPGQPVKIGGIGVDLEAWKPTPPVLSPITFTFVGRLLRDKGVLEFVEAARKVKAAHPHTRFLLVGGLDDNPESIREKDVEGWVQEGILEWPGHVPVQPYLEQTSVFVLPSYREGVPRSTQEAMAMARPVITTDSVGCRETVVEGRNGFLVPPRDPEAIAGGMRKFIASPDLIASMGAESRKLAEERFDVRKVNAAMIEAMGL</sequence>
<dbReference type="EMBL" id="JAODNV010000035">
    <property type="protein sequence ID" value="MCT8992265.1"/>
    <property type="molecule type" value="Genomic_DNA"/>
</dbReference>
<comment type="caution">
    <text evidence="2">The sequence shown here is derived from an EMBL/GenBank/DDBJ whole genome shotgun (WGS) entry which is preliminary data.</text>
</comment>
<dbReference type="Pfam" id="PF13579">
    <property type="entry name" value="Glyco_trans_4_4"/>
    <property type="match status" value="1"/>
</dbReference>
<dbReference type="Proteomes" id="UP001149009">
    <property type="component" value="Unassembled WGS sequence"/>
</dbReference>
<dbReference type="InterPro" id="IPR028098">
    <property type="entry name" value="Glyco_trans_4-like_N"/>
</dbReference>
<gene>
    <name evidence="2" type="ORF">NYR54_18635</name>
</gene>
<dbReference type="PANTHER" id="PTHR12526">
    <property type="entry name" value="GLYCOSYLTRANSFERASE"/>
    <property type="match status" value="1"/>
</dbReference>
<reference evidence="2" key="1">
    <citation type="submission" date="2022-08" db="EMBL/GenBank/DDBJ databases">
        <title>Chelativorans sichuanense sp. nov., a paraffin oil-degrading bacterium isolated from a mixture of oil-based drill cuttings and paddy soil.</title>
        <authorList>
            <person name="Yu J."/>
            <person name="Liu H."/>
            <person name="Chen Q."/>
        </authorList>
    </citation>
    <scope>NUCLEOTIDE SEQUENCE</scope>
    <source>
        <strain evidence="2">SCAU 2101</strain>
    </source>
</reference>
<dbReference type="SUPFAM" id="SSF53756">
    <property type="entry name" value="UDP-Glycosyltransferase/glycogen phosphorylase"/>
    <property type="match status" value="1"/>
</dbReference>
<dbReference type="CDD" id="cd03808">
    <property type="entry name" value="GT4_CapM-like"/>
    <property type="match status" value="1"/>
</dbReference>
<dbReference type="Pfam" id="PF13692">
    <property type="entry name" value="Glyco_trans_1_4"/>
    <property type="match status" value="1"/>
</dbReference>
<accession>A0A9X2XCU4</accession>
<evidence type="ECO:0000259" key="1">
    <source>
        <dbReference type="Pfam" id="PF13579"/>
    </source>
</evidence>
<evidence type="ECO:0000313" key="2">
    <source>
        <dbReference type="EMBL" id="MCT8992265.1"/>
    </source>
</evidence>
<organism evidence="2 3">
    <name type="scientific">Chelativorans petroleitrophicus</name>
    <dbReference type="NCBI Taxonomy" id="2975484"/>
    <lineage>
        <taxon>Bacteria</taxon>
        <taxon>Pseudomonadati</taxon>
        <taxon>Pseudomonadota</taxon>
        <taxon>Alphaproteobacteria</taxon>
        <taxon>Hyphomicrobiales</taxon>
        <taxon>Phyllobacteriaceae</taxon>
        <taxon>Chelativorans</taxon>
    </lineage>
</organism>
<evidence type="ECO:0000313" key="3">
    <source>
        <dbReference type="Proteomes" id="UP001149009"/>
    </source>
</evidence>
<protein>
    <submittedName>
        <fullName evidence="2">Glycosyltransferase family 4 protein</fullName>
    </submittedName>
</protein>
<dbReference type="PANTHER" id="PTHR12526:SF638">
    <property type="entry name" value="SPORE COAT PROTEIN SA"/>
    <property type="match status" value="1"/>
</dbReference>
<name>A0A9X2XCU4_9HYPH</name>